<sequence>MKPIVLVLLLIALSSIPVALGLIVQQDAKRKGLDDPDRWFAIVALTAGTGVILYLLERDDRASRSAPADAEFPLPGASVRDDSGESSENE</sequence>
<keyword evidence="2" id="KW-0812">Transmembrane</keyword>
<name>A0A1I0NL65_9EURY</name>
<feature type="region of interest" description="Disordered" evidence="1">
    <location>
        <begin position="64"/>
        <end position="90"/>
    </location>
</feature>
<organism evidence="3 4">
    <name type="scientific">Natrinema salifodinae</name>
    <dbReference type="NCBI Taxonomy" id="1202768"/>
    <lineage>
        <taxon>Archaea</taxon>
        <taxon>Methanobacteriati</taxon>
        <taxon>Methanobacteriota</taxon>
        <taxon>Stenosarchaea group</taxon>
        <taxon>Halobacteria</taxon>
        <taxon>Halobacteriales</taxon>
        <taxon>Natrialbaceae</taxon>
        <taxon>Natrinema</taxon>
    </lineage>
</organism>
<gene>
    <name evidence="3" type="ORF">SAMN05216285_1841</name>
</gene>
<feature type="transmembrane region" description="Helical" evidence="2">
    <location>
        <begin position="37"/>
        <end position="56"/>
    </location>
</feature>
<reference evidence="4" key="1">
    <citation type="submission" date="2016-10" db="EMBL/GenBank/DDBJ databases">
        <authorList>
            <person name="Varghese N."/>
        </authorList>
    </citation>
    <scope>NUCLEOTIDE SEQUENCE [LARGE SCALE GENOMIC DNA]</scope>
    <source>
        <strain evidence="4">CGMCC 1.12284</strain>
    </source>
</reference>
<dbReference type="EMBL" id="FOIS01000002">
    <property type="protein sequence ID" value="SEW01930.1"/>
    <property type="molecule type" value="Genomic_DNA"/>
</dbReference>
<protein>
    <submittedName>
        <fullName evidence="3">Uncharacterized protein</fullName>
    </submittedName>
</protein>
<dbReference type="AlphaFoldDB" id="A0A1I0NL65"/>
<evidence type="ECO:0000256" key="2">
    <source>
        <dbReference type="SAM" id="Phobius"/>
    </source>
</evidence>
<evidence type="ECO:0000256" key="1">
    <source>
        <dbReference type="SAM" id="MobiDB-lite"/>
    </source>
</evidence>
<proteinExistence type="predicted"/>
<keyword evidence="4" id="KW-1185">Reference proteome</keyword>
<keyword evidence="2" id="KW-0472">Membrane</keyword>
<dbReference type="Proteomes" id="UP000183275">
    <property type="component" value="Unassembled WGS sequence"/>
</dbReference>
<evidence type="ECO:0000313" key="3">
    <source>
        <dbReference type="EMBL" id="SEW01930.1"/>
    </source>
</evidence>
<evidence type="ECO:0000313" key="4">
    <source>
        <dbReference type="Proteomes" id="UP000183275"/>
    </source>
</evidence>
<dbReference type="RefSeq" id="WP_049988996.1">
    <property type="nucleotide sequence ID" value="NZ_FOIS01000002.1"/>
</dbReference>
<keyword evidence="2" id="KW-1133">Transmembrane helix</keyword>
<accession>A0A1I0NL65</accession>